<dbReference type="Pfam" id="PF01032">
    <property type="entry name" value="FecCD"/>
    <property type="match status" value="1"/>
</dbReference>
<keyword evidence="7 8" id="KW-0472">Membrane</keyword>
<evidence type="ECO:0000256" key="2">
    <source>
        <dbReference type="ARBA" id="ARBA00007935"/>
    </source>
</evidence>
<feature type="transmembrane region" description="Helical" evidence="8">
    <location>
        <begin position="247"/>
        <end position="270"/>
    </location>
</feature>
<keyword evidence="6 8" id="KW-1133">Transmembrane helix</keyword>
<dbReference type="GO" id="GO:0022857">
    <property type="term" value="F:transmembrane transporter activity"/>
    <property type="evidence" value="ECO:0007669"/>
    <property type="project" value="InterPro"/>
</dbReference>
<dbReference type="STRING" id="113653.GAH_00690"/>
<dbReference type="RefSeq" id="WP_048094698.1">
    <property type="nucleotide sequence ID" value="NZ_CP011267.1"/>
</dbReference>
<feature type="transmembrane region" description="Helical" evidence="8">
    <location>
        <begin position="282"/>
        <end position="299"/>
    </location>
</feature>
<feature type="transmembrane region" description="Helical" evidence="8">
    <location>
        <begin position="89"/>
        <end position="110"/>
    </location>
</feature>
<name>A0A0F7IH04_9EURY</name>
<dbReference type="PANTHER" id="PTHR30472:SF25">
    <property type="entry name" value="ABC TRANSPORTER PERMEASE PROTEIN MJ0876-RELATED"/>
    <property type="match status" value="1"/>
</dbReference>
<dbReference type="PANTHER" id="PTHR30472">
    <property type="entry name" value="FERRIC ENTEROBACTIN TRANSPORT SYSTEM PERMEASE PROTEIN"/>
    <property type="match status" value="1"/>
</dbReference>
<dbReference type="InParanoid" id="A0A0F7IH04"/>
<dbReference type="InterPro" id="IPR000522">
    <property type="entry name" value="ABC_transptr_permease_BtuC"/>
</dbReference>
<dbReference type="InterPro" id="IPR037294">
    <property type="entry name" value="ABC_BtuC-like"/>
</dbReference>
<reference evidence="9 10" key="1">
    <citation type="submission" date="2015-04" db="EMBL/GenBank/DDBJ databases">
        <title>The complete genome sequence of the hyperthermophilic, obligate iron-reducing archaeon Geoglobus ahangari strain 234T.</title>
        <authorList>
            <person name="Manzella M.P."/>
            <person name="Holmes D.E."/>
            <person name="Rocheleau J.M."/>
            <person name="Chung A."/>
            <person name="Reguera G."/>
            <person name="Kashefi K."/>
        </authorList>
    </citation>
    <scope>NUCLEOTIDE SEQUENCE [LARGE SCALE GENOMIC DNA]</scope>
    <source>
        <strain evidence="9 10">234</strain>
    </source>
</reference>
<feature type="transmembrane region" description="Helical" evidence="8">
    <location>
        <begin position="154"/>
        <end position="175"/>
    </location>
</feature>
<dbReference type="GO" id="GO:0033214">
    <property type="term" value="P:siderophore-iron import into cell"/>
    <property type="evidence" value="ECO:0007669"/>
    <property type="project" value="TreeGrafter"/>
</dbReference>
<keyword evidence="5 8" id="KW-0812">Transmembrane</keyword>
<accession>A0A0F7IH04</accession>
<dbReference type="FunCoup" id="A0A0F7IH04">
    <property type="interactions" value="10"/>
</dbReference>
<dbReference type="Gene3D" id="1.10.3470.10">
    <property type="entry name" value="ABC transporter involved in vitamin B12 uptake, BtuC"/>
    <property type="match status" value="1"/>
</dbReference>
<evidence type="ECO:0000256" key="4">
    <source>
        <dbReference type="ARBA" id="ARBA00022475"/>
    </source>
</evidence>
<evidence type="ECO:0000256" key="3">
    <source>
        <dbReference type="ARBA" id="ARBA00022448"/>
    </source>
</evidence>
<dbReference type="FunFam" id="1.10.3470.10:FF:000001">
    <property type="entry name" value="Vitamin B12 ABC transporter permease BtuC"/>
    <property type="match status" value="1"/>
</dbReference>
<dbReference type="KEGG" id="gah:GAH_00690"/>
<evidence type="ECO:0000256" key="7">
    <source>
        <dbReference type="ARBA" id="ARBA00023136"/>
    </source>
</evidence>
<keyword evidence="3" id="KW-0813">Transport</keyword>
<evidence type="ECO:0000256" key="1">
    <source>
        <dbReference type="ARBA" id="ARBA00004651"/>
    </source>
</evidence>
<dbReference type="CDD" id="cd06550">
    <property type="entry name" value="TM_ABC_iron-siderophores_like"/>
    <property type="match status" value="1"/>
</dbReference>
<dbReference type="AlphaFoldDB" id="A0A0F7IH04"/>
<comment type="subcellular location">
    <subcellularLocation>
        <location evidence="1">Cell membrane</location>
        <topology evidence="1">Multi-pass membrane protein</topology>
    </subcellularLocation>
</comment>
<comment type="similarity">
    <text evidence="2">Belongs to the binding-protein-dependent transport system permease family. FecCD subfamily.</text>
</comment>
<feature type="transmembrane region" description="Helical" evidence="8">
    <location>
        <begin position="56"/>
        <end position="77"/>
    </location>
</feature>
<dbReference type="EMBL" id="CP011267">
    <property type="protein sequence ID" value="AKG91974.1"/>
    <property type="molecule type" value="Genomic_DNA"/>
</dbReference>
<gene>
    <name evidence="9" type="ORF">GAH_00690</name>
</gene>
<dbReference type="GeneID" id="24803270"/>
<protein>
    <submittedName>
        <fullName evidence="9">ABC-type Fe3+-siderophore transport system, permease component</fullName>
    </submittedName>
</protein>
<feature type="transmembrane region" description="Helical" evidence="8">
    <location>
        <begin position="311"/>
        <end position="332"/>
    </location>
</feature>
<feature type="transmembrane region" description="Helical" evidence="8">
    <location>
        <begin position="195"/>
        <end position="216"/>
    </location>
</feature>
<evidence type="ECO:0000256" key="5">
    <source>
        <dbReference type="ARBA" id="ARBA00022692"/>
    </source>
</evidence>
<dbReference type="SUPFAM" id="SSF81345">
    <property type="entry name" value="ABC transporter involved in vitamin B12 uptake, BtuC"/>
    <property type="match status" value="1"/>
</dbReference>
<dbReference type="OrthoDB" id="27848at2157"/>
<proteinExistence type="inferred from homology"/>
<feature type="transmembrane region" description="Helical" evidence="8">
    <location>
        <begin position="12"/>
        <end position="36"/>
    </location>
</feature>
<evidence type="ECO:0000313" key="9">
    <source>
        <dbReference type="EMBL" id="AKG91974.1"/>
    </source>
</evidence>
<sequence length="337" mass="36297">MSYQELVRKRLALGVAVSLALLISLFASALLGPYHISLEDVLSRNVVFWNIRLPRIVTAVIVGASLAVSGAVMQCILRNPLASSFTLGISHGAAFGASFAILYLGAGLTHRAGEGVTFLNPYLVTLFAFLGSLIGVVVILALARLRSMSPEAMVLAGVAMASLFSASTMLLQYFAENEILVAYAVFWTFGDMGRTGWNEIWLMTISFLAIFPYFYLRRWDYNALLLGDETARSLGTNPERVRLTGMLAAAFLTAVSTAFAGIVGFVGLVSPHIIRMLIGSDYRFLIPLSAIFGSLLLLTADTFGRIVLSPVILPVGIVTSFIGAPLFIYILVRGGGR</sequence>
<feature type="transmembrane region" description="Helical" evidence="8">
    <location>
        <begin position="122"/>
        <end position="142"/>
    </location>
</feature>
<keyword evidence="10" id="KW-1185">Reference proteome</keyword>
<dbReference type="Proteomes" id="UP000034723">
    <property type="component" value="Chromosome"/>
</dbReference>
<dbReference type="GO" id="GO:0005886">
    <property type="term" value="C:plasma membrane"/>
    <property type="evidence" value="ECO:0007669"/>
    <property type="project" value="UniProtKB-SubCell"/>
</dbReference>
<evidence type="ECO:0000313" key="10">
    <source>
        <dbReference type="Proteomes" id="UP000034723"/>
    </source>
</evidence>
<evidence type="ECO:0000256" key="8">
    <source>
        <dbReference type="SAM" id="Phobius"/>
    </source>
</evidence>
<dbReference type="HOGENOM" id="CLU_013016_0_0_2"/>
<dbReference type="PATRIC" id="fig|113653.22.peg.690"/>
<keyword evidence="4" id="KW-1003">Cell membrane</keyword>
<organism evidence="9 10">
    <name type="scientific">Geoglobus ahangari</name>
    <dbReference type="NCBI Taxonomy" id="113653"/>
    <lineage>
        <taxon>Archaea</taxon>
        <taxon>Methanobacteriati</taxon>
        <taxon>Methanobacteriota</taxon>
        <taxon>Archaeoglobi</taxon>
        <taxon>Archaeoglobales</taxon>
        <taxon>Archaeoglobaceae</taxon>
        <taxon>Geoglobus</taxon>
    </lineage>
</organism>
<evidence type="ECO:0000256" key="6">
    <source>
        <dbReference type="ARBA" id="ARBA00022989"/>
    </source>
</evidence>